<name>A0ABY3SL63_9BACL</name>
<accession>A0ABY3SL63</accession>
<organism evidence="1 2">
    <name type="scientific">Paenibacillus hexagrammi</name>
    <dbReference type="NCBI Taxonomy" id="2908839"/>
    <lineage>
        <taxon>Bacteria</taxon>
        <taxon>Bacillati</taxon>
        <taxon>Bacillota</taxon>
        <taxon>Bacilli</taxon>
        <taxon>Bacillales</taxon>
        <taxon>Paenibacillaceae</taxon>
        <taxon>Paenibacillus</taxon>
    </lineage>
</organism>
<dbReference type="EMBL" id="CP090978">
    <property type="protein sequence ID" value="UJF34706.1"/>
    <property type="molecule type" value="Genomic_DNA"/>
</dbReference>
<reference evidence="1 2" key="1">
    <citation type="journal article" date="2024" name="Int. J. Syst. Evol. Microbiol.">
        <title>Paenibacillus hexagrammi sp. nov., a novel bacterium isolated from the gut content of Hexagrammos agrammus.</title>
        <authorList>
            <person name="Jung H.K."/>
            <person name="Kim D.G."/>
            <person name="Zin H."/>
            <person name="Park J."/>
            <person name="Jung H."/>
            <person name="Kim Y.O."/>
            <person name="Kong H.J."/>
            <person name="Kim J.W."/>
            <person name="Kim Y.S."/>
        </authorList>
    </citation>
    <scope>NUCLEOTIDE SEQUENCE [LARGE SCALE GENOMIC DNA]</scope>
    <source>
        <strain evidence="1 2">YPD9-1</strain>
    </source>
</reference>
<proteinExistence type="predicted"/>
<dbReference type="RefSeq" id="WP_235121280.1">
    <property type="nucleotide sequence ID" value="NZ_CP090978.1"/>
</dbReference>
<keyword evidence="2" id="KW-1185">Reference proteome</keyword>
<evidence type="ECO:0000313" key="1">
    <source>
        <dbReference type="EMBL" id="UJF34706.1"/>
    </source>
</evidence>
<gene>
    <name evidence="1" type="ORF">L0M14_05925</name>
</gene>
<dbReference type="Proteomes" id="UP001649230">
    <property type="component" value="Chromosome"/>
</dbReference>
<protein>
    <submittedName>
        <fullName evidence="1">Spore coat associated protein CotJA</fullName>
    </submittedName>
</protein>
<dbReference type="InterPro" id="IPR020256">
    <property type="entry name" value="Spore_coat_CotJA"/>
</dbReference>
<dbReference type="Pfam" id="PF11007">
    <property type="entry name" value="CotJA"/>
    <property type="match status" value="1"/>
</dbReference>
<sequence>MHSQFKEFPIFAGPFDPCPPIGCKYYNTPPQLYMGFQPPGLPQFSPYEALKIGTLWPALFGPYEPKAAFGGRSSS</sequence>
<evidence type="ECO:0000313" key="2">
    <source>
        <dbReference type="Proteomes" id="UP001649230"/>
    </source>
</evidence>